<sequence>MSNGVSTESIPLYVKQPKVYPREVKGRFARLRVIAAWSLLGLYYVLPWISINGQQIVLFDLVNRQFHIFGITLWPQDLIILSLLLAMAALTLFFFTALAGRLWCGYACPQTVWTEVFLWMERVTEGRRNKRMKLDQGPWNKEKIARKSAKQFLWITFALWTGFTFVGFFVPIRDLGLRLVEFNLGGWETFWLFFYAFATYGNAGYLREQVCKYMCPYARFQSAMFDDDSLVISYDVNRGEPRGPRKKSADRAELGLGDCIDCLGCVQVCPTGIDIRDGLQIECIACAACIDVCDDVMDRMGYPRGLIRYTTENAMAGKPTRILRPRIFIYLAALLALATLVGLVLTGRDPLLVDVLRDRTALHRVTEQTLENPYTLKLSNRTDRDLSVSIGVESEALSGLRIIDPTDSVIIAPSEVANQPLTIGMPIDRARVGMHEITIIATDAAGNILNETETRFFIPARALE</sequence>
<evidence type="ECO:0000313" key="10">
    <source>
        <dbReference type="Proteomes" id="UP000260351"/>
    </source>
</evidence>
<keyword evidence="5" id="KW-0408">Iron</keyword>
<accession>A0A3E1K835</accession>
<evidence type="ECO:0000256" key="6">
    <source>
        <dbReference type="ARBA" id="ARBA00023014"/>
    </source>
</evidence>
<gene>
    <name evidence="9" type="primary">ccoG</name>
    <name evidence="9" type="ORF">DZC52_09115</name>
</gene>
<dbReference type="Pfam" id="PF12801">
    <property type="entry name" value="Fer4_5"/>
    <property type="match status" value="1"/>
</dbReference>
<feature type="transmembrane region" description="Helical" evidence="7">
    <location>
        <begin position="78"/>
        <end position="99"/>
    </location>
</feature>
<dbReference type="PROSITE" id="PS00198">
    <property type="entry name" value="4FE4S_FER_1"/>
    <property type="match status" value="1"/>
</dbReference>
<name>A0A3E1K835_9GAMM</name>
<dbReference type="NCBIfam" id="TIGR02745">
    <property type="entry name" value="ccoG_rdxA_fixG"/>
    <property type="match status" value="1"/>
</dbReference>
<keyword evidence="6" id="KW-0411">Iron-sulfur</keyword>
<evidence type="ECO:0000256" key="7">
    <source>
        <dbReference type="SAM" id="Phobius"/>
    </source>
</evidence>
<dbReference type="GO" id="GO:0005886">
    <property type="term" value="C:plasma membrane"/>
    <property type="evidence" value="ECO:0007669"/>
    <property type="project" value="TreeGrafter"/>
</dbReference>
<keyword evidence="7" id="KW-0812">Transmembrane</keyword>
<organism evidence="9 10">
    <name type="scientific">Wenzhouxiangella sediminis</name>
    <dbReference type="NCBI Taxonomy" id="1792836"/>
    <lineage>
        <taxon>Bacteria</taxon>
        <taxon>Pseudomonadati</taxon>
        <taxon>Pseudomonadota</taxon>
        <taxon>Gammaproteobacteria</taxon>
        <taxon>Chromatiales</taxon>
        <taxon>Wenzhouxiangellaceae</taxon>
        <taxon>Wenzhouxiangella</taxon>
    </lineage>
</organism>
<dbReference type="InterPro" id="IPR017896">
    <property type="entry name" value="4Fe4S_Fe-S-bd"/>
</dbReference>
<dbReference type="Pfam" id="PF11614">
    <property type="entry name" value="FixG_C"/>
    <property type="match status" value="1"/>
</dbReference>
<feature type="domain" description="4Fe-4S ferredoxin-type" evidence="8">
    <location>
        <begin position="250"/>
        <end position="278"/>
    </location>
</feature>
<feature type="transmembrane region" description="Helical" evidence="7">
    <location>
        <begin position="31"/>
        <end position="51"/>
    </location>
</feature>
<dbReference type="EMBL" id="QUZK01000037">
    <property type="protein sequence ID" value="RFF30228.1"/>
    <property type="molecule type" value="Genomic_DNA"/>
</dbReference>
<comment type="caution">
    <text evidence="9">The sequence shown here is derived from an EMBL/GenBank/DDBJ whole genome shotgun (WGS) entry which is preliminary data.</text>
</comment>
<protein>
    <submittedName>
        <fullName evidence="9">Cytochrome c oxidase accessory protein CcoG</fullName>
    </submittedName>
</protein>
<evidence type="ECO:0000256" key="2">
    <source>
        <dbReference type="ARBA" id="ARBA00022485"/>
    </source>
</evidence>
<feature type="transmembrane region" description="Helical" evidence="7">
    <location>
        <begin position="190"/>
        <end position="206"/>
    </location>
</feature>
<evidence type="ECO:0000256" key="5">
    <source>
        <dbReference type="ARBA" id="ARBA00023004"/>
    </source>
</evidence>
<keyword evidence="2" id="KW-0004">4Fe-4S</keyword>
<evidence type="ECO:0000256" key="4">
    <source>
        <dbReference type="ARBA" id="ARBA00022982"/>
    </source>
</evidence>
<dbReference type="InterPro" id="IPR051684">
    <property type="entry name" value="Electron_Trans/Redox"/>
</dbReference>
<evidence type="ECO:0000259" key="8">
    <source>
        <dbReference type="PROSITE" id="PS51379"/>
    </source>
</evidence>
<keyword evidence="10" id="KW-1185">Reference proteome</keyword>
<dbReference type="InterPro" id="IPR013783">
    <property type="entry name" value="Ig-like_fold"/>
</dbReference>
<dbReference type="Proteomes" id="UP000260351">
    <property type="component" value="Unassembled WGS sequence"/>
</dbReference>
<keyword evidence="4" id="KW-0249">Electron transport</keyword>
<evidence type="ECO:0000313" key="9">
    <source>
        <dbReference type="EMBL" id="RFF30228.1"/>
    </source>
</evidence>
<reference evidence="9 10" key="1">
    <citation type="submission" date="2018-08" db="EMBL/GenBank/DDBJ databases">
        <title>Wenzhouxiangella salilacus sp. nov., a novel bacterium isolated from a saline lake in Xinjiang Province, China.</title>
        <authorList>
            <person name="Han S."/>
        </authorList>
    </citation>
    <scope>NUCLEOTIDE SEQUENCE [LARGE SCALE GENOMIC DNA]</scope>
    <source>
        <strain evidence="9 10">XDB06</strain>
    </source>
</reference>
<feature type="transmembrane region" description="Helical" evidence="7">
    <location>
        <begin position="327"/>
        <end position="347"/>
    </location>
</feature>
<dbReference type="AlphaFoldDB" id="A0A3E1K835"/>
<evidence type="ECO:0000256" key="1">
    <source>
        <dbReference type="ARBA" id="ARBA00022448"/>
    </source>
</evidence>
<dbReference type="RefSeq" id="WP_116650829.1">
    <property type="nucleotide sequence ID" value="NZ_QUZK01000037.1"/>
</dbReference>
<dbReference type="PANTHER" id="PTHR30176:SF3">
    <property type="entry name" value="FERREDOXIN-TYPE PROTEIN NAPH"/>
    <property type="match status" value="1"/>
</dbReference>
<dbReference type="GO" id="GO:0051539">
    <property type="term" value="F:4 iron, 4 sulfur cluster binding"/>
    <property type="evidence" value="ECO:0007669"/>
    <property type="project" value="UniProtKB-KW"/>
</dbReference>
<keyword evidence="7" id="KW-1133">Transmembrane helix</keyword>
<keyword evidence="1" id="KW-0813">Transport</keyword>
<dbReference type="GO" id="GO:0046872">
    <property type="term" value="F:metal ion binding"/>
    <property type="evidence" value="ECO:0007669"/>
    <property type="project" value="UniProtKB-KW"/>
</dbReference>
<proteinExistence type="predicted"/>
<dbReference type="InterPro" id="IPR032879">
    <property type="entry name" value="FixG_C"/>
</dbReference>
<dbReference type="PANTHER" id="PTHR30176">
    <property type="entry name" value="FERREDOXIN-TYPE PROTEIN NAPH"/>
    <property type="match status" value="1"/>
</dbReference>
<keyword evidence="7" id="KW-0472">Membrane</keyword>
<dbReference type="SUPFAM" id="SSF54862">
    <property type="entry name" value="4Fe-4S ferredoxins"/>
    <property type="match status" value="1"/>
</dbReference>
<dbReference type="OrthoDB" id="9811700at2"/>
<dbReference type="PROSITE" id="PS51379">
    <property type="entry name" value="4FE4S_FER_2"/>
    <property type="match status" value="1"/>
</dbReference>
<dbReference type="Gene3D" id="2.60.40.10">
    <property type="entry name" value="Immunoglobulins"/>
    <property type="match status" value="1"/>
</dbReference>
<dbReference type="InterPro" id="IPR017900">
    <property type="entry name" value="4Fe4S_Fe_S_CS"/>
</dbReference>
<dbReference type="Pfam" id="PF13746">
    <property type="entry name" value="Fer4_18"/>
    <property type="match status" value="1"/>
</dbReference>
<keyword evidence="3" id="KW-0479">Metal-binding</keyword>
<evidence type="ECO:0000256" key="3">
    <source>
        <dbReference type="ARBA" id="ARBA00022723"/>
    </source>
</evidence>
<dbReference type="InterPro" id="IPR014116">
    <property type="entry name" value="Cyt_c_oxidase_cbb3_FixG"/>
</dbReference>
<feature type="transmembrane region" description="Helical" evidence="7">
    <location>
        <begin position="152"/>
        <end position="170"/>
    </location>
</feature>
<dbReference type="FunFam" id="1.10.1060.10:FF:000015">
    <property type="entry name" value="Cytochrome c oxidase accessory protein CcoG"/>
    <property type="match status" value="1"/>
</dbReference>